<accession>A0AAN7Q9A9</accession>
<dbReference type="Proteomes" id="UP001353858">
    <property type="component" value="Unassembled WGS sequence"/>
</dbReference>
<protein>
    <recommendedName>
        <fullName evidence="3">Macro domain-containing protein</fullName>
    </recommendedName>
</protein>
<dbReference type="SUPFAM" id="SSF52949">
    <property type="entry name" value="Macro domain-like"/>
    <property type="match status" value="1"/>
</dbReference>
<evidence type="ECO:0000313" key="2">
    <source>
        <dbReference type="Proteomes" id="UP001353858"/>
    </source>
</evidence>
<dbReference type="PANTHER" id="PTHR12521">
    <property type="entry name" value="PROTEIN C6ORF130"/>
    <property type="match status" value="1"/>
</dbReference>
<evidence type="ECO:0008006" key="3">
    <source>
        <dbReference type="Google" id="ProtNLM"/>
    </source>
</evidence>
<dbReference type="Gene3D" id="3.40.220.10">
    <property type="entry name" value="Leucine Aminopeptidase, subunit E, domain 1"/>
    <property type="match status" value="1"/>
</dbReference>
<name>A0AAN7Q9A9_9COLE</name>
<dbReference type="AlphaFoldDB" id="A0AAN7Q9A9"/>
<dbReference type="GO" id="GO:0140291">
    <property type="term" value="P:peptidyl-glutamate ADP-deribosylation"/>
    <property type="evidence" value="ECO:0007669"/>
    <property type="project" value="TreeGrafter"/>
</dbReference>
<dbReference type="PANTHER" id="PTHR12521:SF0">
    <property type="entry name" value="ADP-RIBOSE GLYCOHYDROLASE OARD1"/>
    <property type="match status" value="1"/>
</dbReference>
<proteinExistence type="predicted"/>
<dbReference type="InterPro" id="IPR050892">
    <property type="entry name" value="ADP-ribose_metab_enzymes"/>
</dbReference>
<dbReference type="InterPro" id="IPR043472">
    <property type="entry name" value="Macro_dom-like"/>
</dbReference>
<organism evidence="1 2">
    <name type="scientific">Aquatica leii</name>
    <dbReference type="NCBI Taxonomy" id="1421715"/>
    <lineage>
        <taxon>Eukaryota</taxon>
        <taxon>Metazoa</taxon>
        <taxon>Ecdysozoa</taxon>
        <taxon>Arthropoda</taxon>
        <taxon>Hexapoda</taxon>
        <taxon>Insecta</taxon>
        <taxon>Pterygota</taxon>
        <taxon>Neoptera</taxon>
        <taxon>Endopterygota</taxon>
        <taxon>Coleoptera</taxon>
        <taxon>Polyphaga</taxon>
        <taxon>Elateriformia</taxon>
        <taxon>Elateroidea</taxon>
        <taxon>Lampyridae</taxon>
        <taxon>Luciolinae</taxon>
        <taxon>Aquatica</taxon>
    </lineage>
</organism>
<keyword evidence="2" id="KW-1185">Reference proteome</keyword>
<sequence length="124" mass="14633">MNVYGGSGKARFGVTTEEQQDLFQTQKDYPLYKLWRTLLSLKREMEFHHIKKLAVPKLGCGLDQLNWRTVRNMLEVVFRGTGVQVLVCSYQPRRVLGQEKSIDYQMACNYERFKYNLGWENEFA</sequence>
<evidence type="ECO:0000313" key="1">
    <source>
        <dbReference type="EMBL" id="KAK4883730.1"/>
    </source>
</evidence>
<gene>
    <name evidence="1" type="ORF">RN001_000001</name>
</gene>
<dbReference type="EMBL" id="JARPUR010000001">
    <property type="protein sequence ID" value="KAK4883730.1"/>
    <property type="molecule type" value="Genomic_DNA"/>
</dbReference>
<reference evidence="2" key="1">
    <citation type="submission" date="2023-01" db="EMBL/GenBank/DDBJ databases">
        <title>Key to firefly adult light organ development and bioluminescence: homeobox transcription factors regulate luciferase expression and transportation to peroxisome.</title>
        <authorList>
            <person name="Fu X."/>
        </authorList>
    </citation>
    <scope>NUCLEOTIDE SEQUENCE [LARGE SCALE GENOMIC DNA]</scope>
</reference>
<comment type="caution">
    <text evidence="1">The sequence shown here is derived from an EMBL/GenBank/DDBJ whole genome shotgun (WGS) entry which is preliminary data.</text>
</comment>